<comment type="caution">
    <text evidence="1">The sequence shown here is derived from an EMBL/GenBank/DDBJ whole genome shotgun (WGS) entry which is preliminary data.</text>
</comment>
<dbReference type="EMBL" id="BKCJ010474162">
    <property type="protein sequence ID" value="GFA71506.1"/>
    <property type="molecule type" value="Genomic_DNA"/>
</dbReference>
<dbReference type="AlphaFoldDB" id="A0A699K4U8"/>
<name>A0A699K4U8_TANCI</name>
<proteinExistence type="predicted"/>
<organism evidence="1">
    <name type="scientific">Tanacetum cinerariifolium</name>
    <name type="common">Dalmatian daisy</name>
    <name type="synonym">Chrysanthemum cinerariifolium</name>
    <dbReference type="NCBI Taxonomy" id="118510"/>
    <lineage>
        <taxon>Eukaryota</taxon>
        <taxon>Viridiplantae</taxon>
        <taxon>Streptophyta</taxon>
        <taxon>Embryophyta</taxon>
        <taxon>Tracheophyta</taxon>
        <taxon>Spermatophyta</taxon>
        <taxon>Magnoliopsida</taxon>
        <taxon>eudicotyledons</taxon>
        <taxon>Gunneridae</taxon>
        <taxon>Pentapetalae</taxon>
        <taxon>asterids</taxon>
        <taxon>campanulids</taxon>
        <taxon>Asterales</taxon>
        <taxon>Asteraceae</taxon>
        <taxon>Asteroideae</taxon>
        <taxon>Anthemideae</taxon>
        <taxon>Anthemidinae</taxon>
        <taxon>Tanacetum</taxon>
    </lineage>
</organism>
<accession>A0A699K4U8</accession>
<gene>
    <name evidence="1" type="ORF">Tci_643478</name>
</gene>
<evidence type="ECO:0000313" key="1">
    <source>
        <dbReference type="EMBL" id="GFA71506.1"/>
    </source>
</evidence>
<sequence>YPVIRHPQETSEEILQARENLMKSIQTFLKKFNRISFRETPKELAEYITSPSWNRHAFYDDDDEHSIQYKEYLENSSNAIAPVLPTEEPDNSLKSLLNRDILMISYPKIDSFFEEFSGELAHIDLDSDSYLEEIDLFLATDDLMPPTIENDDYDSEGDIHFLKELLSDDPLPLPKNESSNFDHHDDPSFPCPPLEPPYVEVFFDFEPDKGVLTAKVVEDISEHDVLMPKVLPSQPTLCQNIYPLLPFSFENKDKDRPNCEDSRACGFVHRLLKLQSLAYRSLIS</sequence>
<reference evidence="1" key="1">
    <citation type="journal article" date="2019" name="Sci. Rep.">
        <title>Draft genome of Tanacetum cinerariifolium, the natural source of mosquito coil.</title>
        <authorList>
            <person name="Yamashiro T."/>
            <person name="Shiraishi A."/>
            <person name="Satake H."/>
            <person name="Nakayama K."/>
        </authorList>
    </citation>
    <scope>NUCLEOTIDE SEQUENCE</scope>
</reference>
<protein>
    <recommendedName>
        <fullName evidence="2">Reverse transcriptase domain-containing protein</fullName>
    </recommendedName>
</protein>
<feature type="non-terminal residue" evidence="1">
    <location>
        <position position="1"/>
    </location>
</feature>
<evidence type="ECO:0008006" key="2">
    <source>
        <dbReference type="Google" id="ProtNLM"/>
    </source>
</evidence>